<dbReference type="Pfam" id="PF01739">
    <property type="entry name" value="CheR"/>
    <property type="match status" value="1"/>
</dbReference>
<sequence length="280" mass="32669">MRQIKREFELRDQEFQYIRDLVMTQTGIVVSENKQELIYSRLSKRVRALNLGGFDDYIDLLEDGRNKDEMVAFVNAITTNLTAFFREGHHFDYLRDHALPKIMERNRQSRKIRIWSAGCSTGEEAYSIAMVLAEKLGFDTWDWRILATDIDTDVLSSANSRIYSADRVTGIDAQRLQRWFRKGGGRNQGLVQIAKELNDRISFKQLNLVKPWPIKNEFDIIFCRNVVIYFDVPTQKRIFDGYARHLAGHGNLFIGHSESLHKVTNRFESLGHTVYKKRDS</sequence>
<dbReference type="EC" id="2.1.1.80" evidence="5"/>
<feature type="domain" description="CheR-type methyltransferase" evidence="7">
    <location>
        <begin position="3"/>
        <end position="280"/>
    </location>
</feature>
<dbReference type="CDD" id="cd02440">
    <property type="entry name" value="AdoMet_MTases"/>
    <property type="match status" value="1"/>
</dbReference>
<feature type="binding site" evidence="6">
    <location>
        <position position="80"/>
    </location>
    <ligand>
        <name>S-adenosyl-L-methionine</name>
        <dbReference type="ChEBI" id="CHEBI:59789"/>
    </ligand>
</feature>
<dbReference type="GO" id="GO:0032259">
    <property type="term" value="P:methylation"/>
    <property type="evidence" value="ECO:0007669"/>
    <property type="project" value="UniProtKB-KW"/>
</dbReference>
<dbReference type="PANTHER" id="PTHR24422">
    <property type="entry name" value="CHEMOTAXIS PROTEIN METHYLTRANSFERASE"/>
    <property type="match status" value="1"/>
</dbReference>
<feature type="binding site" evidence="6">
    <location>
        <begin position="224"/>
        <end position="225"/>
    </location>
    <ligand>
        <name>S-adenosyl-L-methionine</name>
        <dbReference type="ChEBI" id="CHEBI:59789"/>
    </ligand>
</feature>
<dbReference type="SUPFAM" id="SSF47757">
    <property type="entry name" value="Chemotaxis receptor methyltransferase CheR, N-terminal domain"/>
    <property type="match status" value="1"/>
</dbReference>
<dbReference type="Pfam" id="PF03705">
    <property type="entry name" value="CheR_N"/>
    <property type="match status" value="1"/>
</dbReference>
<dbReference type="SMART" id="SM00138">
    <property type="entry name" value="MeTrc"/>
    <property type="match status" value="1"/>
</dbReference>
<dbReference type="InterPro" id="IPR022641">
    <property type="entry name" value="CheR_N"/>
</dbReference>
<evidence type="ECO:0000256" key="4">
    <source>
        <dbReference type="ARBA" id="ARBA00022691"/>
    </source>
</evidence>
<keyword evidence="4 5" id="KW-0949">S-adenosyl-L-methionine</keyword>
<dbReference type="InterPro" id="IPR036804">
    <property type="entry name" value="CheR_N_sf"/>
</dbReference>
<dbReference type="RefSeq" id="WP_193953296.1">
    <property type="nucleotide sequence ID" value="NZ_JADEYS010000009.1"/>
</dbReference>
<comment type="catalytic activity">
    <reaction evidence="1 5">
        <text>L-glutamyl-[protein] + S-adenosyl-L-methionine = [protein]-L-glutamate 5-O-methyl ester + S-adenosyl-L-homocysteine</text>
        <dbReference type="Rhea" id="RHEA:24452"/>
        <dbReference type="Rhea" id="RHEA-COMP:10208"/>
        <dbReference type="Rhea" id="RHEA-COMP:10311"/>
        <dbReference type="ChEBI" id="CHEBI:29973"/>
        <dbReference type="ChEBI" id="CHEBI:57856"/>
        <dbReference type="ChEBI" id="CHEBI:59789"/>
        <dbReference type="ChEBI" id="CHEBI:82795"/>
        <dbReference type="EC" id="2.1.1.80"/>
    </reaction>
</comment>
<evidence type="ECO:0000259" key="7">
    <source>
        <dbReference type="PROSITE" id="PS50123"/>
    </source>
</evidence>
<dbReference type="PIRSF" id="PIRSF000410">
    <property type="entry name" value="CheR"/>
    <property type="match status" value="1"/>
</dbReference>
<dbReference type="GO" id="GO:0008983">
    <property type="term" value="F:protein-glutamate O-methyltransferase activity"/>
    <property type="evidence" value="ECO:0007669"/>
    <property type="project" value="UniProtKB-EC"/>
</dbReference>
<keyword evidence="9" id="KW-1185">Reference proteome</keyword>
<gene>
    <name evidence="8" type="ORF">IOQ59_10800</name>
</gene>
<keyword evidence="2 5" id="KW-0489">Methyltransferase</keyword>
<dbReference type="Gene3D" id="3.40.50.150">
    <property type="entry name" value="Vaccinia Virus protein VP39"/>
    <property type="match status" value="1"/>
</dbReference>
<reference evidence="8" key="1">
    <citation type="submission" date="2020-10" db="EMBL/GenBank/DDBJ databases">
        <title>Bacterium isolated from coastal waters sediment.</title>
        <authorList>
            <person name="Chen R.-J."/>
            <person name="Lu D.-C."/>
            <person name="Zhu K.-L."/>
            <person name="Du Z.-J."/>
        </authorList>
    </citation>
    <scope>NUCLEOTIDE SEQUENCE</scope>
    <source>
        <strain evidence="8">N1Y112</strain>
    </source>
</reference>
<dbReference type="SUPFAM" id="SSF53335">
    <property type="entry name" value="S-adenosyl-L-methionine-dependent methyltransferases"/>
    <property type="match status" value="1"/>
</dbReference>
<feature type="binding site" evidence="6">
    <location>
        <position position="149"/>
    </location>
    <ligand>
        <name>S-adenosyl-L-methionine</name>
        <dbReference type="ChEBI" id="CHEBI:59789"/>
    </ligand>
</feature>
<evidence type="ECO:0000313" key="9">
    <source>
        <dbReference type="Proteomes" id="UP000640333"/>
    </source>
</evidence>
<keyword evidence="3 5" id="KW-0808">Transferase</keyword>
<dbReference type="InterPro" id="IPR050903">
    <property type="entry name" value="Bact_Chemotaxis_MeTrfase"/>
</dbReference>
<dbReference type="PRINTS" id="PR00996">
    <property type="entry name" value="CHERMTFRASE"/>
</dbReference>
<evidence type="ECO:0000313" key="8">
    <source>
        <dbReference type="EMBL" id="MBE9397747.1"/>
    </source>
</evidence>
<dbReference type="InterPro" id="IPR026024">
    <property type="entry name" value="Chemotaxis_MeTrfase_CheR"/>
</dbReference>
<evidence type="ECO:0000256" key="3">
    <source>
        <dbReference type="ARBA" id="ARBA00022679"/>
    </source>
</evidence>
<dbReference type="PROSITE" id="PS50123">
    <property type="entry name" value="CHER"/>
    <property type="match status" value="1"/>
</dbReference>
<dbReference type="InterPro" id="IPR022642">
    <property type="entry name" value="CheR_C"/>
</dbReference>
<feature type="binding site" evidence="6">
    <location>
        <begin position="207"/>
        <end position="208"/>
    </location>
    <ligand>
        <name>S-adenosyl-L-methionine</name>
        <dbReference type="ChEBI" id="CHEBI:59789"/>
    </ligand>
</feature>
<dbReference type="Proteomes" id="UP000640333">
    <property type="component" value="Unassembled WGS sequence"/>
</dbReference>
<dbReference type="AlphaFoldDB" id="A0A8J7FCW9"/>
<dbReference type="InterPro" id="IPR000780">
    <property type="entry name" value="CheR_MeTrfase"/>
</dbReference>
<evidence type="ECO:0000256" key="1">
    <source>
        <dbReference type="ARBA" id="ARBA00001541"/>
    </source>
</evidence>
<dbReference type="InterPro" id="IPR029063">
    <property type="entry name" value="SAM-dependent_MTases_sf"/>
</dbReference>
<comment type="caution">
    <text evidence="8">The sequence shown here is derived from an EMBL/GenBank/DDBJ whole genome shotgun (WGS) entry which is preliminary data.</text>
</comment>
<organism evidence="8 9">
    <name type="scientific">Pontibacterium sinense</name>
    <dbReference type="NCBI Taxonomy" id="2781979"/>
    <lineage>
        <taxon>Bacteria</taxon>
        <taxon>Pseudomonadati</taxon>
        <taxon>Pseudomonadota</taxon>
        <taxon>Gammaproteobacteria</taxon>
        <taxon>Oceanospirillales</taxon>
        <taxon>Oceanospirillaceae</taxon>
        <taxon>Pontibacterium</taxon>
    </lineage>
</organism>
<name>A0A8J7FCW9_9GAMM</name>
<feature type="binding site" evidence="6">
    <location>
        <position position="82"/>
    </location>
    <ligand>
        <name>S-adenosyl-L-methionine</name>
        <dbReference type="ChEBI" id="CHEBI:59789"/>
    </ligand>
</feature>
<dbReference type="EMBL" id="JADEYS010000009">
    <property type="protein sequence ID" value="MBE9397747.1"/>
    <property type="molecule type" value="Genomic_DNA"/>
</dbReference>
<protein>
    <recommendedName>
        <fullName evidence="5">Chemotaxis protein methyltransferase</fullName>
        <ecNumber evidence="5">2.1.1.80</ecNumber>
    </recommendedName>
</protein>
<evidence type="ECO:0000256" key="2">
    <source>
        <dbReference type="ARBA" id="ARBA00022603"/>
    </source>
</evidence>
<dbReference type="PANTHER" id="PTHR24422:SF19">
    <property type="entry name" value="CHEMOTAXIS PROTEIN METHYLTRANSFERASE"/>
    <property type="match status" value="1"/>
</dbReference>
<dbReference type="Gene3D" id="1.10.155.10">
    <property type="entry name" value="Chemotaxis receptor methyltransferase CheR, N-terminal domain"/>
    <property type="match status" value="1"/>
</dbReference>
<evidence type="ECO:0000256" key="6">
    <source>
        <dbReference type="PIRSR" id="PIRSR000410-1"/>
    </source>
</evidence>
<feature type="binding site" evidence="6">
    <location>
        <position position="124"/>
    </location>
    <ligand>
        <name>S-adenosyl-L-methionine</name>
        <dbReference type="ChEBI" id="CHEBI:59789"/>
    </ligand>
</feature>
<comment type="function">
    <text evidence="5">Methylation of the membrane-bound methyl-accepting chemotaxis proteins (MCP) to form gamma-glutamyl methyl ester residues in MCP.</text>
</comment>
<accession>A0A8J7FCW9</accession>
<evidence type="ECO:0000256" key="5">
    <source>
        <dbReference type="PIRNR" id="PIRNR000410"/>
    </source>
</evidence>
<proteinExistence type="predicted"/>
<feature type="binding site" evidence="6">
    <location>
        <position position="86"/>
    </location>
    <ligand>
        <name>S-adenosyl-L-methionine</name>
        <dbReference type="ChEBI" id="CHEBI:59789"/>
    </ligand>
</feature>